<feature type="region of interest" description="Disordered" evidence="6">
    <location>
        <begin position="137"/>
        <end position="164"/>
    </location>
</feature>
<evidence type="ECO:0000313" key="10">
    <source>
        <dbReference type="Proteomes" id="UP000007110"/>
    </source>
</evidence>
<reference evidence="10" key="1">
    <citation type="submission" date="2015-02" db="EMBL/GenBank/DDBJ databases">
        <title>Genome sequencing for Strongylocentrotus purpuratus.</title>
        <authorList>
            <person name="Murali S."/>
            <person name="Liu Y."/>
            <person name="Vee V."/>
            <person name="English A."/>
            <person name="Wang M."/>
            <person name="Skinner E."/>
            <person name="Han Y."/>
            <person name="Muzny D.M."/>
            <person name="Worley K.C."/>
            <person name="Gibbs R.A."/>
        </authorList>
    </citation>
    <scope>NUCLEOTIDE SEQUENCE</scope>
</reference>
<dbReference type="OrthoDB" id="6085656at2759"/>
<keyword evidence="3" id="KW-0238">DNA-binding</keyword>
<dbReference type="Gene3D" id="4.10.280.10">
    <property type="entry name" value="Helix-loop-helix DNA-binding domain"/>
    <property type="match status" value="1"/>
</dbReference>
<dbReference type="GO" id="GO:0000978">
    <property type="term" value="F:RNA polymerase II cis-regulatory region sequence-specific DNA binding"/>
    <property type="evidence" value="ECO:0000318"/>
    <property type="project" value="GO_Central"/>
</dbReference>
<dbReference type="Proteomes" id="UP000007110">
    <property type="component" value="Unassembled WGS sequence"/>
</dbReference>
<keyword evidence="10" id="KW-1185">Reference proteome</keyword>
<feature type="domain" description="Orange" evidence="8">
    <location>
        <begin position="100"/>
        <end position="134"/>
    </location>
</feature>
<dbReference type="AlphaFoldDB" id="A0A7M6UQE8"/>
<dbReference type="GO" id="GO:0046983">
    <property type="term" value="F:protein dimerization activity"/>
    <property type="evidence" value="ECO:0007669"/>
    <property type="project" value="InterPro"/>
</dbReference>
<dbReference type="SUPFAM" id="SSF158457">
    <property type="entry name" value="Orange domain-like"/>
    <property type="match status" value="1"/>
</dbReference>
<comment type="subcellular location">
    <subcellularLocation>
        <location evidence="1">Nucleus</location>
    </subcellularLocation>
</comment>
<evidence type="ECO:0000259" key="8">
    <source>
        <dbReference type="PROSITE" id="PS51054"/>
    </source>
</evidence>
<dbReference type="GO" id="GO:0000981">
    <property type="term" value="F:DNA-binding transcription factor activity, RNA polymerase II-specific"/>
    <property type="evidence" value="ECO:0000318"/>
    <property type="project" value="GO_Central"/>
</dbReference>
<dbReference type="SUPFAM" id="SSF47459">
    <property type="entry name" value="HLH, helix-loop-helix DNA-binding domain"/>
    <property type="match status" value="1"/>
</dbReference>
<dbReference type="Pfam" id="PF07527">
    <property type="entry name" value="Hairy_orange"/>
    <property type="match status" value="1"/>
</dbReference>
<sequence length="400" mass="42731">MPLREVYFSKMPVDTKPKIHEGSGRKSSKPQMEKRRRARINDSLGQLKALILEATNKDSSRHSKLEKADILEMTVKHLRNIQRNQLTGPLSSDPNMVSRFRQGYSECVHEVARFFTNIENIGGPDMRLSLINHLANTCNPPTPSPSSASSQPSPPTSPVSVSPIAPLHAGQPTVIFPSPAATPSPTMSTAVNTSQVTQPIRVQISQATSTALSSSNGIVTSPVQQQQCVQSRVETVSPCNTNNVPAGHTQVLSGIPLGFPGSLPSGGEITLVLPPQALAAGGQLPSHFIPVYAQSAPILASPTMSPASLGPVSAESPKAYAQVHIPPPQTQVNAPQQVTAVQTPTLVALPAPAPAPIVRPTKVAFQTLPQPLTPPKTVLHQVHVQQSGEPVWRPWSHRRE</sequence>
<dbReference type="GO" id="GO:0009952">
    <property type="term" value="P:anterior/posterior pattern specification"/>
    <property type="evidence" value="ECO:0000318"/>
    <property type="project" value="GO_Central"/>
</dbReference>
<organism evidence="9 10">
    <name type="scientific">Strongylocentrotus purpuratus</name>
    <name type="common">Purple sea urchin</name>
    <dbReference type="NCBI Taxonomy" id="7668"/>
    <lineage>
        <taxon>Eukaryota</taxon>
        <taxon>Metazoa</taxon>
        <taxon>Echinodermata</taxon>
        <taxon>Eleutherozoa</taxon>
        <taxon>Echinozoa</taxon>
        <taxon>Echinoidea</taxon>
        <taxon>Euechinoidea</taxon>
        <taxon>Echinacea</taxon>
        <taxon>Camarodonta</taxon>
        <taxon>Echinidea</taxon>
        <taxon>Strongylocentrotidae</taxon>
        <taxon>Strongylocentrotus</taxon>
    </lineage>
</organism>
<dbReference type="CDD" id="cd11459">
    <property type="entry name" value="bHLH-O_HES1_4"/>
    <property type="match status" value="1"/>
</dbReference>
<proteinExistence type="predicted"/>
<evidence type="ECO:0000256" key="5">
    <source>
        <dbReference type="ARBA" id="ARBA00023242"/>
    </source>
</evidence>
<dbReference type="OMA" id="IGHLANC"/>
<dbReference type="SMART" id="SM00353">
    <property type="entry name" value="HLH"/>
    <property type="match status" value="1"/>
</dbReference>
<evidence type="ECO:0000256" key="6">
    <source>
        <dbReference type="SAM" id="MobiDB-lite"/>
    </source>
</evidence>
<dbReference type="EnsemblMetazoa" id="NM_001001768">
    <property type="protein sequence ID" value="NP_001001768"/>
    <property type="gene ID" value="GeneID_414294"/>
</dbReference>
<dbReference type="InterPro" id="IPR011598">
    <property type="entry name" value="bHLH_dom"/>
</dbReference>
<dbReference type="GeneID" id="414294"/>
<dbReference type="PANTHER" id="PTHR10985">
    <property type="entry name" value="BASIC HELIX-LOOP-HELIX TRANSCRIPTION FACTOR, HES-RELATED"/>
    <property type="match status" value="1"/>
</dbReference>
<evidence type="ECO:0000256" key="3">
    <source>
        <dbReference type="ARBA" id="ARBA00023125"/>
    </source>
</evidence>
<keyword evidence="4" id="KW-0804">Transcription</keyword>
<dbReference type="GO" id="GO:0005634">
    <property type="term" value="C:nucleus"/>
    <property type="evidence" value="ECO:0000318"/>
    <property type="project" value="GO_Central"/>
</dbReference>
<dbReference type="GO" id="GO:0050767">
    <property type="term" value="P:regulation of neurogenesis"/>
    <property type="evidence" value="ECO:0000318"/>
    <property type="project" value="GO_Central"/>
</dbReference>
<evidence type="ECO:0000256" key="1">
    <source>
        <dbReference type="ARBA" id="ARBA00004123"/>
    </source>
</evidence>
<evidence type="ECO:0000256" key="2">
    <source>
        <dbReference type="ARBA" id="ARBA00023015"/>
    </source>
</evidence>
<feature type="region of interest" description="Disordered" evidence="6">
    <location>
        <begin position="1"/>
        <end position="35"/>
    </location>
</feature>
<dbReference type="FunCoup" id="A0A7M6UQE8">
    <property type="interactions" value="26"/>
</dbReference>
<dbReference type="RefSeq" id="NP_001001768.2">
    <property type="nucleotide sequence ID" value="NM_001001768.2"/>
</dbReference>
<evidence type="ECO:0000256" key="4">
    <source>
        <dbReference type="ARBA" id="ARBA00023163"/>
    </source>
</evidence>
<dbReference type="Pfam" id="PF00010">
    <property type="entry name" value="HLH"/>
    <property type="match status" value="1"/>
</dbReference>
<evidence type="ECO:0000313" key="9">
    <source>
        <dbReference type="EnsemblMetazoa" id="NP_001001768"/>
    </source>
</evidence>
<protein>
    <submittedName>
        <fullName evidence="9">Uncharacterized protein</fullName>
    </submittedName>
</protein>
<dbReference type="InterPro" id="IPR050370">
    <property type="entry name" value="HES_HEY"/>
</dbReference>
<dbReference type="InterPro" id="IPR003650">
    <property type="entry name" value="Orange_dom"/>
</dbReference>
<dbReference type="GO" id="GO:0006357">
    <property type="term" value="P:regulation of transcription by RNA polymerase II"/>
    <property type="evidence" value="ECO:0000318"/>
    <property type="project" value="GO_Central"/>
</dbReference>
<keyword evidence="2" id="KW-0805">Transcription regulation</keyword>
<dbReference type="InterPro" id="IPR036638">
    <property type="entry name" value="HLH_DNA-bd_sf"/>
</dbReference>
<evidence type="ECO:0000259" key="7">
    <source>
        <dbReference type="PROSITE" id="PS50888"/>
    </source>
</evidence>
<dbReference type="FunFam" id="4.10.280.10:FF:000009">
    <property type="entry name" value="Transcription factor HES-1"/>
    <property type="match status" value="1"/>
</dbReference>
<keyword evidence="5" id="KW-0539">Nucleus</keyword>
<feature type="domain" description="BHLH" evidence="7">
    <location>
        <begin position="24"/>
        <end position="81"/>
    </location>
</feature>
<dbReference type="PROSITE" id="PS50888">
    <property type="entry name" value="BHLH"/>
    <property type="match status" value="1"/>
</dbReference>
<dbReference type="PROSITE" id="PS51054">
    <property type="entry name" value="ORANGE"/>
    <property type="match status" value="1"/>
</dbReference>
<accession>A0A7M6UQE8</accession>
<feature type="compositionally biased region" description="Basic and acidic residues" evidence="6">
    <location>
        <begin position="13"/>
        <end position="24"/>
    </location>
</feature>
<dbReference type="Gene3D" id="6.10.250.980">
    <property type="match status" value="1"/>
</dbReference>
<dbReference type="CTD" id="414294"/>
<reference evidence="9" key="2">
    <citation type="submission" date="2021-01" db="UniProtKB">
        <authorList>
            <consortium name="EnsemblMetazoa"/>
        </authorList>
    </citation>
    <scope>IDENTIFICATION</scope>
</reference>
<dbReference type="KEGG" id="spu:414294"/>
<name>A0A7M6UQE8_STRPU</name>
<dbReference type="InParanoid" id="A0A7M6UQE8"/>